<evidence type="ECO:0000313" key="5">
    <source>
        <dbReference type="EMBL" id="UZW20244.1"/>
    </source>
</evidence>
<keyword evidence="6" id="KW-1185">Reference proteome</keyword>
<dbReference type="InterPro" id="IPR016161">
    <property type="entry name" value="Ald_DH/histidinol_DH"/>
</dbReference>
<sequence length="463" mass="49107">MHAVTSQTHALSINPATGETVGSYPYETAAQLDAALDRATAAFRTWRRQPVGQRAELLLALATALRDQAEAMAQMITLEMGKPIAQARAEIEKCAQLSEWYAAHGPAMLAPEPTLVDNGTAHIEYRPLGPILAVMPWNFPVWQVLRGAVPTLLAGNTYVLKHAPNVMGSAYLIKAAFQQAGFLDGAFEVINVTQDGVSTAIADPRVAAVTLTGSVRAGMAIGSQAGAALKKCVLELGGSDPFIVLNDADLDAAVQAAVIGRFQNSGQVCAAAKRLIIEEGVAQAFTAKFVEASRALAMGDPTATSTYIGPMARFDLRDELHGQVQATLNEGATLLLGGDKVEGTGNYYQPTVLADVTDQMTSFKQELFGPVASIITARDANHAVALANDSEFGLTASIFTEDPAKARQIADQLETGGIFVNAFSVSDPRVAFGGVKKSGFGRELSHFGVREFCNAQTVWLDRK</sequence>
<dbReference type="InterPro" id="IPR016162">
    <property type="entry name" value="Ald_DH_N"/>
</dbReference>
<keyword evidence="3" id="KW-0560">Oxidoreductase</keyword>
<dbReference type="InterPro" id="IPR047110">
    <property type="entry name" value="GABD/Sad-like"/>
</dbReference>
<dbReference type="Gene3D" id="3.40.309.10">
    <property type="entry name" value="Aldehyde Dehydrogenase, Chain A, domain 2"/>
    <property type="match status" value="1"/>
</dbReference>
<evidence type="ECO:0000256" key="3">
    <source>
        <dbReference type="ARBA" id="ARBA00023002"/>
    </source>
</evidence>
<dbReference type="InterPro" id="IPR015590">
    <property type="entry name" value="Aldehyde_DH_dom"/>
</dbReference>
<dbReference type="SUPFAM" id="SSF53720">
    <property type="entry name" value="ALDH-like"/>
    <property type="match status" value="1"/>
</dbReference>
<reference evidence="5" key="1">
    <citation type="submission" date="2022-11" db="EMBL/GenBank/DDBJ databases">
        <title>Taxonomic description of a new Pseudomonas species.</title>
        <authorList>
            <person name="Tambong J.T."/>
        </authorList>
    </citation>
    <scope>NUCLEOTIDE SEQUENCE</scope>
    <source>
        <strain evidence="5">S1Bt42</strain>
    </source>
</reference>
<dbReference type="EMBL" id="CP112866">
    <property type="protein sequence ID" value="UZW20244.1"/>
    <property type="molecule type" value="Genomic_DNA"/>
</dbReference>
<name>A0ABY6QLQ2_9PSED</name>
<evidence type="ECO:0000313" key="6">
    <source>
        <dbReference type="Proteomes" id="UP001164116"/>
    </source>
</evidence>
<comment type="similarity">
    <text evidence="1">Belongs to the aldehyde dehydrogenase family.</text>
</comment>
<proteinExistence type="inferred from homology"/>
<dbReference type="InterPro" id="IPR016160">
    <property type="entry name" value="Ald_DH_CS_CYS"/>
</dbReference>
<dbReference type="Pfam" id="PF00171">
    <property type="entry name" value="Aldedh"/>
    <property type="match status" value="1"/>
</dbReference>
<dbReference type="Gene3D" id="3.40.605.10">
    <property type="entry name" value="Aldehyde Dehydrogenase, Chain A, domain 1"/>
    <property type="match status" value="1"/>
</dbReference>
<keyword evidence="2" id="KW-0521">NADP</keyword>
<evidence type="ECO:0000256" key="2">
    <source>
        <dbReference type="ARBA" id="ARBA00022857"/>
    </source>
</evidence>
<protein>
    <submittedName>
        <fullName evidence="5">Aldehyde dehydrogenase family protein</fullName>
    </submittedName>
</protein>
<feature type="domain" description="Aldehyde dehydrogenase" evidence="4">
    <location>
        <begin position="9"/>
        <end position="458"/>
    </location>
</feature>
<dbReference type="PROSITE" id="PS00070">
    <property type="entry name" value="ALDEHYDE_DEHYDR_CYS"/>
    <property type="match status" value="1"/>
</dbReference>
<gene>
    <name evidence="5" type="ORF">OSC50_07855</name>
</gene>
<dbReference type="InterPro" id="IPR016163">
    <property type="entry name" value="Ald_DH_C"/>
</dbReference>
<dbReference type="PANTHER" id="PTHR43217">
    <property type="entry name" value="SUCCINATE SEMIALDEHYDE DEHYDROGENASE [NAD(P)+] SAD"/>
    <property type="match status" value="1"/>
</dbReference>
<dbReference type="RefSeq" id="WP_181081508.1">
    <property type="nucleotide sequence ID" value="NZ_CP112866.1"/>
</dbReference>
<dbReference type="Proteomes" id="UP001164116">
    <property type="component" value="Chromosome"/>
</dbReference>
<dbReference type="InterPro" id="IPR044148">
    <property type="entry name" value="ALDH_GabD1-like"/>
</dbReference>
<dbReference type="CDD" id="cd07100">
    <property type="entry name" value="ALDH_SSADH1_GabD1"/>
    <property type="match status" value="1"/>
</dbReference>
<accession>A0ABY6QLQ2</accession>
<evidence type="ECO:0000259" key="4">
    <source>
        <dbReference type="Pfam" id="PF00171"/>
    </source>
</evidence>
<organism evidence="5 6">
    <name type="scientific">Pseudomonas quebecensis</name>
    <dbReference type="NCBI Taxonomy" id="2995174"/>
    <lineage>
        <taxon>Bacteria</taxon>
        <taxon>Pseudomonadati</taxon>
        <taxon>Pseudomonadota</taxon>
        <taxon>Gammaproteobacteria</taxon>
        <taxon>Pseudomonadales</taxon>
        <taxon>Pseudomonadaceae</taxon>
        <taxon>Pseudomonas</taxon>
    </lineage>
</organism>
<evidence type="ECO:0000256" key="1">
    <source>
        <dbReference type="ARBA" id="ARBA00009986"/>
    </source>
</evidence>
<dbReference type="PANTHER" id="PTHR43217:SF1">
    <property type="entry name" value="SUCCINATE SEMIALDEHYDE DEHYDROGENASE [NAD(P)+] SAD"/>
    <property type="match status" value="1"/>
</dbReference>